<dbReference type="Gene3D" id="2.170.270.10">
    <property type="entry name" value="SET domain"/>
    <property type="match status" value="1"/>
</dbReference>
<dbReference type="SUPFAM" id="SSF88697">
    <property type="entry name" value="PUA domain-like"/>
    <property type="match status" value="1"/>
</dbReference>
<dbReference type="SMART" id="SM00466">
    <property type="entry name" value="SRA"/>
    <property type="match status" value="1"/>
</dbReference>
<evidence type="ECO:0000313" key="10">
    <source>
        <dbReference type="EMBL" id="KAK1309553.1"/>
    </source>
</evidence>
<comment type="subcellular location">
    <subcellularLocation>
        <location evidence="1">Chromosome</location>
    </subcellularLocation>
    <subcellularLocation>
        <location evidence="5">Nucleus</location>
    </subcellularLocation>
</comment>
<sequence length="641" mass="71005">MDSYPALFLDLNVLPDPPLLLTPKIEPKIEPLETPSPTTPLNPNPNTSTSVDPDITPDEVSIYSDFLRLSQLFRAAYADRLDPSFPGEPPPLPLPPPPPSTPSSTALVDPSSKAPKKPPRSAEMVRVSSMTPRDGLYFRAVVRRARASYEALRLLLVRLDAREDTSVWGFGRRNRADLKAAALMADRGLWLNRDRRIIGPIPGVHVGDVFFFRMELCVIGLHGQVQAGIDYVPANRAQGGEPIATSIIVSGGYEDDEDSGDVLVYTGHGGKERNNCRQAVDQKLESGNLALERSMHYGIEVRVIRGFKSERSPTGKVYVYDGLYRIVDYWLAVGKSGFNVYKYRLVRIPDQPEMGSLALRFAEEMRSDPVKARPLGGLMSLDISNGLENFPVLLFNDIDDDQTPMLFEYAVRPVYPPFMVQQLGGGCDCVGGCSEKGCLCAVRNGGEFAYDSSGVLMKGRPMVFECGRFCRCPMSCPNRVSQKGVKHRLEVFRSRETGWGVRSLDVIRAGEFVCEFTGLILTRQQAEIVAMNGDSLVYPDRFPQRWVELGDVLQVLPINGCQSSALVTMPLAPDFSIDVSTMRNVACYFSHSNNPNIMVQFVLFDHYDLMYPHVMLFAMENVPPLTELSIDYGVGDGGEGL</sequence>
<dbReference type="InterPro" id="IPR003105">
    <property type="entry name" value="SRA_YDG"/>
</dbReference>
<evidence type="ECO:0000256" key="6">
    <source>
        <dbReference type="SAM" id="MobiDB-lite"/>
    </source>
</evidence>
<evidence type="ECO:0000313" key="11">
    <source>
        <dbReference type="Proteomes" id="UP001180020"/>
    </source>
</evidence>
<dbReference type="GO" id="GO:0008270">
    <property type="term" value="F:zinc ion binding"/>
    <property type="evidence" value="ECO:0007669"/>
    <property type="project" value="InterPro"/>
</dbReference>
<feature type="domain" description="Pre-SET" evidence="8">
    <location>
        <begin position="425"/>
        <end position="484"/>
    </location>
</feature>
<evidence type="ECO:0000259" key="8">
    <source>
        <dbReference type="PROSITE" id="PS50867"/>
    </source>
</evidence>
<dbReference type="PROSITE" id="PS51015">
    <property type="entry name" value="YDG"/>
    <property type="match status" value="1"/>
</dbReference>
<dbReference type="PROSITE" id="PS50280">
    <property type="entry name" value="SET"/>
    <property type="match status" value="1"/>
</dbReference>
<feature type="region of interest" description="Disordered" evidence="6">
    <location>
        <begin position="28"/>
        <end position="56"/>
    </location>
</feature>
<dbReference type="GO" id="GO:0003690">
    <property type="term" value="F:double-stranded DNA binding"/>
    <property type="evidence" value="ECO:0007669"/>
    <property type="project" value="TreeGrafter"/>
</dbReference>
<keyword evidence="3" id="KW-0156">Chromatin regulator</keyword>
<reference evidence="10" key="2">
    <citation type="submission" date="2023-06" db="EMBL/GenBank/DDBJ databases">
        <authorList>
            <person name="Ma L."/>
            <person name="Liu K.-W."/>
            <person name="Li Z."/>
            <person name="Hsiao Y.-Y."/>
            <person name="Qi Y."/>
            <person name="Fu T."/>
            <person name="Tang G."/>
            <person name="Zhang D."/>
            <person name="Sun W.-H."/>
            <person name="Liu D.-K."/>
            <person name="Li Y."/>
            <person name="Chen G.-Z."/>
            <person name="Liu X.-D."/>
            <person name="Liao X.-Y."/>
            <person name="Jiang Y.-T."/>
            <person name="Yu X."/>
            <person name="Hao Y."/>
            <person name="Huang J."/>
            <person name="Zhao X.-W."/>
            <person name="Ke S."/>
            <person name="Chen Y.-Y."/>
            <person name="Wu W.-L."/>
            <person name="Hsu J.-L."/>
            <person name="Lin Y.-F."/>
            <person name="Huang M.-D."/>
            <person name="Li C.-Y."/>
            <person name="Huang L."/>
            <person name="Wang Z.-W."/>
            <person name="Zhao X."/>
            <person name="Zhong W.-Y."/>
            <person name="Peng D.-H."/>
            <person name="Ahmad S."/>
            <person name="Lan S."/>
            <person name="Zhang J.-S."/>
            <person name="Tsai W.-C."/>
            <person name="Van De Peer Y."/>
            <person name="Liu Z.-J."/>
        </authorList>
    </citation>
    <scope>NUCLEOTIDE SEQUENCE</scope>
    <source>
        <strain evidence="10">CP</strain>
        <tissue evidence="10">Leaves</tissue>
    </source>
</reference>
<feature type="domain" description="SET" evidence="7">
    <location>
        <begin position="487"/>
        <end position="633"/>
    </location>
</feature>
<dbReference type="InterPro" id="IPR015947">
    <property type="entry name" value="PUA-like_sf"/>
</dbReference>
<dbReference type="PROSITE" id="PS51575">
    <property type="entry name" value="SAM_MT43_SUVAR39_2"/>
    <property type="match status" value="1"/>
</dbReference>
<feature type="domain" description="YDG" evidence="9">
    <location>
        <begin position="199"/>
        <end position="347"/>
    </location>
</feature>
<dbReference type="GO" id="GO:0005694">
    <property type="term" value="C:chromosome"/>
    <property type="evidence" value="ECO:0007669"/>
    <property type="project" value="UniProtKB-SubCell"/>
</dbReference>
<gene>
    <name evidence="10" type="primary">SUVH2</name>
    <name evidence="10" type="ORF">QJS10_CPA09g01918</name>
</gene>
<dbReference type="EMBL" id="JAUJYO010000009">
    <property type="protein sequence ID" value="KAK1309553.1"/>
    <property type="molecule type" value="Genomic_DNA"/>
</dbReference>
<dbReference type="Pfam" id="PF00856">
    <property type="entry name" value="SET"/>
    <property type="match status" value="1"/>
</dbReference>
<keyword evidence="11" id="KW-1185">Reference proteome</keyword>
<comment type="caution">
    <text evidence="10">The sequence shown here is derived from an EMBL/GenBank/DDBJ whole genome shotgun (WGS) entry which is preliminary data.</text>
</comment>
<protein>
    <submittedName>
        <fullName evidence="10">SUVH2</fullName>
    </submittedName>
</protein>
<dbReference type="Proteomes" id="UP001180020">
    <property type="component" value="Unassembled WGS sequence"/>
</dbReference>
<accession>A0AAV9E789</accession>
<feature type="compositionally biased region" description="Pro residues" evidence="6">
    <location>
        <begin position="86"/>
        <end position="101"/>
    </location>
</feature>
<dbReference type="AlphaFoldDB" id="A0AAV9E789"/>
<keyword evidence="4 5" id="KW-0539">Nucleus</keyword>
<dbReference type="GO" id="GO:0042054">
    <property type="term" value="F:histone methyltransferase activity"/>
    <property type="evidence" value="ECO:0007669"/>
    <property type="project" value="InterPro"/>
</dbReference>
<dbReference type="FunFam" id="2.30.280.10:FF:000003">
    <property type="entry name" value="Histone-lysine N-methyltransferase, H3 lysine-9 specific SUVH5"/>
    <property type="match status" value="1"/>
</dbReference>
<dbReference type="InterPro" id="IPR036987">
    <property type="entry name" value="SRA-YDG_sf"/>
</dbReference>
<dbReference type="SMART" id="SM00317">
    <property type="entry name" value="SET"/>
    <property type="match status" value="1"/>
</dbReference>
<organism evidence="10 11">
    <name type="scientific">Acorus calamus</name>
    <name type="common">Sweet flag</name>
    <dbReference type="NCBI Taxonomy" id="4465"/>
    <lineage>
        <taxon>Eukaryota</taxon>
        <taxon>Viridiplantae</taxon>
        <taxon>Streptophyta</taxon>
        <taxon>Embryophyta</taxon>
        <taxon>Tracheophyta</taxon>
        <taxon>Spermatophyta</taxon>
        <taxon>Magnoliopsida</taxon>
        <taxon>Liliopsida</taxon>
        <taxon>Acoraceae</taxon>
        <taxon>Acorus</taxon>
    </lineage>
</organism>
<dbReference type="SMART" id="SM00468">
    <property type="entry name" value="PreSET"/>
    <property type="match status" value="1"/>
</dbReference>
<dbReference type="InterPro" id="IPR046341">
    <property type="entry name" value="SET_dom_sf"/>
</dbReference>
<dbReference type="InterPro" id="IPR025794">
    <property type="entry name" value="H3-K9-MeTrfase_plant"/>
</dbReference>
<dbReference type="Gene3D" id="2.30.280.10">
    <property type="entry name" value="SRA-YDG"/>
    <property type="match status" value="1"/>
</dbReference>
<proteinExistence type="predicted"/>
<feature type="compositionally biased region" description="Low complexity" evidence="6">
    <location>
        <begin position="102"/>
        <end position="113"/>
    </location>
</feature>
<dbReference type="InterPro" id="IPR001214">
    <property type="entry name" value="SET_dom"/>
</dbReference>
<evidence type="ECO:0000256" key="4">
    <source>
        <dbReference type="ARBA" id="ARBA00023242"/>
    </source>
</evidence>
<dbReference type="PROSITE" id="PS50867">
    <property type="entry name" value="PRE_SET"/>
    <property type="match status" value="1"/>
</dbReference>
<dbReference type="PANTHER" id="PTHR45660">
    <property type="entry name" value="HISTONE-LYSINE N-METHYLTRANSFERASE SETMAR"/>
    <property type="match status" value="1"/>
</dbReference>
<evidence type="ECO:0000256" key="2">
    <source>
        <dbReference type="ARBA" id="ARBA00022454"/>
    </source>
</evidence>
<dbReference type="InterPro" id="IPR051357">
    <property type="entry name" value="H3K9_HMTase_SUVAR3-9"/>
</dbReference>
<dbReference type="SUPFAM" id="SSF82199">
    <property type="entry name" value="SET domain"/>
    <property type="match status" value="1"/>
</dbReference>
<evidence type="ECO:0000256" key="5">
    <source>
        <dbReference type="PROSITE-ProRule" id="PRU00358"/>
    </source>
</evidence>
<evidence type="ECO:0000259" key="7">
    <source>
        <dbReference type="PROSITE" id="PS50280"/>
    </source>
</evidence>
<feature type="region of interest" description="Disordered" evidence="6">
    <location>
        <begin position="84"/>
        <end position="126"/>
    </location>
</feature>
<evidence type="ECO:0000259" key="9">
    <source>
        <dbReference type="PROSITE" id="PS51015"/>
    </source>
</evidence>
<dbReference type="InterPro" id="IPR007728">
    <property type="entry name" value="Pre-SET_dom"/>
</dbReference>
<evidence type="ECO:0000256" key="3">
    <source>
        <dbReference type="ARBA" id="ARBA00022853"/>
    </source>
</evidence>
<keyword evidence="2" id="KW-0158">Chromosome</keyword>
<name>A0AAV9E789_ACOCL</name>
<dbReference type="Pfam" id="PF05033">
    <property type="entry name" value="Pre-SET"/>
    <property type="match status" value="1"/>
</dbReference>
<dbReference type="GO" id="GO:0005634">
    <property type="term" value="C:nucleus"/>
    <property type="evidence" value="ECO:0007669"/>
    <property type="project" value="UniProtKB-SubCell"/>
</dbReference>
<evidence type="ECO:0000256" key="1">
    <source>
        <dbReference type="ARBA" id="ARBA00004286"/>
    </source>
</evidence>
<reference evidence="10" key="1">
    <citation type="journal article" date="2023" name="Nat. Commun.">
        <title>Diploid and tetraploid genomes of Acorus and the evolution of monocots.</title>
        <authorList>
            <person name="Ma L."/>
            <person name="Liu K.W."/>
            <person name="Li Z."/>
            <person name="Hsiao Y.Y."/>
            <person name="Qi Y."/>
            <person name="Fu T."/>
            <person name="Tang G.D."/>
            <person name="Zhang D."/>
            <person name="Sun W.H."/>
            <person name="Liu D.K."/>
            <person name="Li Y."/>
            <person name="Chen G.Z."/>
            <person name="Liu X.D."/>
            <person name="Liao X.Y."/>
            <person name="Jiang Y.T."/>
            <person name="Yu X."/>
            <person name="Hao Y."/>
            <person name="Huang J."/>
            <person name="Zhao X.W."/>
            <person name="Ke S."/>
            <person name="Chen Y.Y."/>
            <person name="Wu W.L."/>
            <person name="Hsu J.L."/>
            <person name="Lin Y.F."/>
            <person name="Huang M.D."/>
            <person name="Li C.Y."/>
            <person name="Huang L."/>
            <person name="Wang Z.W."/>
            <person name="Zhao X."/>
            <person name="Zhong W.Y."/>
            <person name="Peng D.H."/>
            <person name="Ahmad S."/>
            <person name="Lan S."/>
            <person name="Zhang J.S."/>
            <person name="Tsai W.C."/>
            <person name="Van de Peer Y."/>
            <person name="Liu Z.J."/>
        </authorList>
    </citation>
    <scope>NUCLEOTIDE SEQUENCE</scope>
    <source>
        <strain evidence="10">CP</strain>
    </source>
</reference>
<dbReference type="PANTHER" id="PTHR45660:SF3">
    <property type="entry name" value="HISTONE-LYSINE N-METHYLTRANSFERASE FAMILY MEMBER SUVH9"/>
    <property type="match status" value="1"/>
</dbReference>
<dbReference type="Pfam" id="PF02182">
    <property type="entry name" value="SAD_SRA"/>
    <property type="match status" value="1"/>
</dbReference>